<feature type="domain" description="Carbohydrate kinase PfkB" evidence="1">
    <location>
        <begin position="157"/>
        <end position="278"/>
    </location>
</feature>
<dbReference type="SUPFAM" id="SSF53613">
    <property type="entry name" value="Ribokinase-like"/>
    <property type="match status" value="1"/>
</dbReference>
<evidence type="ECO:0000259" key="1">
    <source>
        <dbReference type="Pfam" id="PF00294"/>
    </source>
</evidence>
<name>A0A3E3IIM5_9FIRM</name>
<dbReference type="PANTHER" id="PTHR47098">
    <property type="entry name" value="PROTEIN MAK32"/>
    <property type="match status" value="1"/>
</dbReference>
<dbReference type="RefSeq" id="WP_006873451.1">
    <property type="nucleotide sequence ID" value="NZ_CP102255.1"/>
</dbReference>
<dbReference type="InterPro" id="IPR029056">
    <property type="entry name" value="Ribokinase-like"/>
</dbReference>
<sequence length="302" mass="32876">MKEVQYVTLTQMIVDDIYFPWGAGKSGQLGGGVYAVAGQRIWDDQVGFCCLIGPDYKGYSAWFLDNDIDVAGVLCEKNCVHAQIRYFEDGEREEILLPNCGSHDEMLPRFSHLPPRYAGSKGLYFFKDLDEDYWEEAASYLAGYGGVSCWEIHGSAARAENRDRIADCLSLVDLFSLNLTEGRRITGEAEPLRVLKKLQDMHAGKVILRMGAQGALAAGDGAVWRIPVVPTDVVDVTGGGNSSTGGFLVGYCKSGGDIAYAAKCGAVSASFIISQWGVPKKLDSALRAKAENRLRNLDAVKL</sequence>
<evidence type="ECO:0000313" key="3">
    <source>
        <dbReference type="Proteomes" id="UP000260828"/>
    </source>
</evidence>
<proteinExistence type="predicted"/>
<accession>A0A3E3IIM5</accession>
<dbReference type="Pfam" id="PF00294">
    <property type="entry name" value="PfkB"/>
    <property type="match status" value="1"/>
</dbReference>
<dbReference type="EMBL" id="QVME01000006">
    <property type="protein sequence ID" value="RGE66906.1"/>
    <property type="molecule type" value="Genomic_DNA"/>
</dbReference>
<gene>
    <name evidence="2" type="ORF">DXC40_11720</name>
</gene>
<protein>
    <recommendedName>
        <fullName evidence="1">Carbohydrate kinase PfkB domain-containing protein</fullName>
    </recommendedName>
</protein>
<dbReference type="InterPro" id="IPR011611">
    <property type="entry name" value="PfkB_dom"/>
</dbReference>
<evidence type="ECO:0000313" key="2">
    <source>
        <dbReference type="EMBL" id="RGE66906.1"/>
    </source>
</evidence>
<dbReference type="Proteomes" id="UP000260828">
    <property type="component" value="Unassembled WGS sequence"/>
</dbReference>
<reference evidence="2 3" key="1">
    <citation type="submission" date="2018-08" db="EMBL/GenBank/DDBJ databases">
        <title>A genome reference for cultivated species of the human gut microbiota.</title>
        <authorList>
            <person name="Zou Y."/>
            <person name="Xue W."/>
            <person name="Luo G."/>
        </authorList>
    </citation>
    <scope>NUCLEOTIDE SEQUENCE [LARGE SCALE GENOMIC DNA]</scope>
    <source>
        <strain evidence="2 3">TF05-12AC</strain>
    </source>
</reference>
<dbReference type="Gene3D" id="3.40.1190.20">
    <property type="match status" value="1"/>
</dbReference>
<comment type="caution">
    <text evidence="2">The sequence shown here is derived from an EMBL/GenBank/DDBJ whole genome shotgun (WGS) entry which is preliminary data.</text>
</comment>
<dbReference type="AlphaFoldDB" id="A0A3E3IIM5"/>
<organism evidence="2 3">
    <name type="scientific">Anaerotruncus colihominis</name>
    <dbReference type="NCBI Taxonomy" id="169435"/>
    <lineage>
        <taxon>Bacteria</taxon>
        <taxon>Bacillati</taxon>
        <taxon>Bacillota</taxon>
        <taxon>Clostridia</taxon>
        <taxon>Eubacteriales</taxon>
        <taxon>Oscillospiraceae</taxon>
        <taxon>Anaerotruncus</taxon>
    </lineage>
</organism>
<dbReference type="PANTHER" id="PTHR47098:SF2">
    <property type="entry name" value="PROTEIN MAK32"/>
    <property type="match status" value="1"/>
</dbReference>